<evidence type="ECO:0000313" key="3">
    <source>
        <dbReference type="Proteomes" id="UP000176501"/>
    </source>
</evidence>
<organism evidence="2 3">
    <name type="scientific">Candidatus Uhrbacteria bacterium RIFOXYB2_FULL_57_15</name>
    <dbReference type="NCBI Taxonomy" id="1802422"/>
    <lineage>
        <taxon>Bacteria</taxon>
        <taxon>Candidatus Uhriibacteriota</taxon>
    </lineage>
</organism>
<name>A0A1F7WB52_9BACT</name>
<dbReference type="AlphaFoldDB" id="A0A1F7WB52"/>
<dbReference type="EMBL" id="MGFE01000007">
    <property type="protein sequence ID" value="OGL99324.1"/>
    <property type="molecule type" value="Genomic_DNA"/>
</dbReference>
<comment type="caution">
    <text evidence="2">The sequence shown here is derived from an EMBL/GenBank/DDBJ whole genome shotgun (WGS) entry which is preliminary data.</text>
</comment>
<proteinExistence type="predicted"/>
<feature type="non-terminal residue" evidence="2">
    <location>
        <position position="296"/>
    </location>
</feature>
<evidence type="ECO:0000256" key="1">
    <source>
        <dbReference type="SAM" id="MobiDB-lite"/>
    </source>
</evidence>
<feature type="region of interest" description="Disordered" evidence="1">
    <location>
        <begin position="1"/>
        <end position="23"/>
    </location>
</feature>
<accession>A0A1F7WB52</accession>
<gene>
    <name evidence="2" type="ORF">A2304_05270</name>
</gene>
<evidence type="ECO:0008006" key="4">
    <source>
        <dbReference type="Google" id="ProtNLM"/>
    </source>
</evidence>
<evidence type="ECO:0000313" key="2">
    <source>
        <dbReference type="EMBL" id="OGL99324.1"/>
    </source>
</evidence>
<sequence length="296" mass="32583">MGAGSTSSVRVQARSQARQGATAQQVFSSNDLYPGMNPNGLVVRESRDSDEHPDSIAVGFMMDITGSMQSIPHKLATTVMPEFMPGLARVNPHVQVLFGAFGDAEDADYGGAWQIGQFETDDNRADEWLTRTWLDGSGGSWGYESSDLAFFFFGYHTSIDCWKMRQRKGYAFVTTDDTCRPSVSARTVNRLLGRKELREDLPIDTVLAKAAQMYHVFVLIPDANRAAKGARYLSDNGWEPYMTVEAHWRKRLGTHGTVVVLACAEDTAVVSSILFGLREGAYGSLTAILGDLETNF</sequence>
<dbReference type="Proteomes" id="UP000176501">
    <property type="component" value="Unassembled WGS sequence"/>
</dbReference>
<reference evidence="2 3" key="1">
    <citation type="journal article" date="2016" name="Nat. Commun.">
        <title>Thousands of microbial genomes shed light on interconnected biogeochemical processes in an aquifer system.</title>
        <authorList>
            <person name="Anantharaman K."/>
            <person name="Brown C.T."/>
            <person name="Hug L.A."/>
            <person name="Sharon I."/>
            <person name="Castelle C.J."/>
            <person name="Probst A.J."/>
            <person name="Thomas B.C."/>
            <person name="Singh A."/>
            <person name="Wilkins M.J."/>
            <person name="Karaoz U."/>
            <person name="Brodie E.L."/>
            <person name="Williams K.H."/>
            <person name="Hubbard S.S."/>
            <person name="Banfield J.F."/>
        </authorList>
    </citation>
    <scope>NUCLEOTIDE SEQUENCE [LARGE SCALE GENOMIC DNA]</scope>
</reference>
<protein>
    <recommendedName>
        <fullName evidence="4">VWFA domain-containing protein</fullName>
    </recommendedName>
</protein>